<dbReference type="SUPFAM" id="SSF52540">
    <property type="entry name" value="P-loop containing nucleoside triphosphate hydrolases"/>
    <property type="match status" value="1"/>
</dbReference>
<dbReference type="PANTHER" id="PTHR42759:SF1">
    <property type="entry name" value="MAGNESIUM-CHELATASE SUBUNIT CHLD"/>
    <property type="match status" value="1"/>
</dbReference>
<evidence type="ECO:0000256" key="1">
    <source>
        <dbReference type="SAM" id="MobiDB-lite"/>
    </source>
</evidence>
<feature type="region of interest" description="Disordered" evidence="1">
    <location>
        <begin position="300"/>
        <end position="342"/>
    </location>
</feature>
<dbReference type="InterPro" id="IPR011704">
    <property type="entry name" value="ATPase_dyneun-rel_AAA"/>
</dbReference>
<dbReference type="Pfam" id="PF07728">
    <property type="entry name" value="AAA_5"/>
    <property type="match status" value="1"/>
</dbReference>
<feature type="compositionally biased region" description="Low complexity" evidence="1">
    <location>
        <begin position="315"/>
        <end position="325"/>
    </location>
</feature>
<feature type="domain" description="AAA+ ATPase" evidence="2">
    <location>
        <begin position="37"/>
        <end position="198"/>
    </location>
</feature>
<dbReference type="Gene3D" id="3.40.50.300">
    <property type="entry name" value="P-loop containing nucleotide triphosphate hydrolases"/>
    <property type="match status" value="1"/>
</dbReference>
<dbReference type="CDD" id="cd00009">
    <property type="entry name" value="AAA"/>
    <property type="match status" value="1"/>
</dbReference>
<feature type="region of interest" description="Disordered" evidence="1">
    <location>
        <begin position="433"/>
        <end position="453"/>
    </location>
</feature>
<dbReference type="PANTHER" id="PTHR42759">
    <property type="entry name" value="MOXR FAMILY PROTEIN"/>
    <property type="match status" value="1"/>
</dbReference>
<dbReference type="SMART" id="SM00382">
    <property type="entry name" value="AAA"/>
    <property type="match status" value="1"/>
</dbReference>
<dbReference type="CDD" id="cd00198">
    <property type="entry name" value="vWFA"/>
    <property type="match status" value="1"/>
</dbReference>
<organism evidence="3 4">
    <name type="scientific">Pseudonocardia adelaidensis</name>
    <dbReference type="NCBI Taxonomy" id="648754"/>
    <lineage>
        <taxon>Bacteria</taxon>
        <taxon>Bacillati</taxon>
        <taxon>Actinomycetota</taxon>
        <taxon>Actinomycetes</taxon>
        <taxon>Pseudonocardiales</taxon>
        <taxon>Pseudonocardiaceae</taxon>
        <taxon>Pseudonocardia</taxon>
    </lineage>
</organism>
<dbReference type="Pfam" id="PF05762">
    <property type="entry name" value="VWA_CoxE"/>
    <property type="match status" value="1"/>
</dbReference>
<dbReference type="InterPro" id="IPR008912">
    <property type="entry name" value="Uncharacterised_CoxE"/>
</dbReference>
<reference evidence="4" key="1">
    <citation type="journal article" date="2019" name="Int. J. Syst. Evol. Microbiol.">
        <title>The Global Catalogue of Microorganisms (GCM) 10K type strain sequencing project: providing services to taxonomists for standard genome sequencing and annotation.</title>
        <authorList>
            <consortium name="The Broad Institute Genomics Platform"/>
            <consortium name="The Broad Institute Genome Sequencing Center for Infectious Disease"/>
            <person name="Wu L."/>
            <person name="Ma J."/>
        </authorList>
    </citation>
    <scope>NUCLEOTIDE SEQUENCE [LARGE SCALE GENOMIC DNA]</scope>
    <source>
        <strain evidence="4">JCM 18302</strain>
    </source>
</reference>
<protein>
    <recommendedName>
        <fullName evidence="2">AAA+ ATPase domain-containing protein</fullName>
    </recommendedName>
</protein>
<dbReference type="InterPro" id="IPR050764">
    <property type="entry name" value="CbbQ/NirQ/NorQ/GpvN"/>
</dbReference>
<dbReference type="InterPro" id="IPR027417">
    <property type="entry name" value="P-loop_NTPase"/>
</dbReference>
<gene>
    <name evidence="3" type="ORF">GCM10023320_55520</name>
</gene>
<dbReference type="Gene3D" id="1.10.8.80">
    <property type="entry name" value="Magnesium chelatase subunit I, C-Terminal domain"/>
    <property type="match status" value="1"/>
</dbReference>
<evidence type="ECO:0000313" key="3">
    <source>
        <dbReference type="EMBL" id="GAA5131792.1"/>
    </source>
</evidence>
<keyword evidence="4" id="KW-1185">Reference proteome</keyword>
<comment type="caution">
    <text evidence="3">The sequence shown here is derived from an EMBL/GenBank/DDBJ whole genome shotgun (WGS) entry which is preliminary data.</text>
</comment>
<proteinExistence type="predicted"/>
<dbReference type="PRINTS" id="PR00830">
    <property type="entry name" value="ENDOLAPTASE"/>
</dbReference>
<dbReference type="SUPFAM" id="SSF53300">
    <property type="entry name" value="vWA-like"/>
    <property type="match status" value="1"/>
</dbReference>
<name>A0ABP9NQL8_9PSEU</name>
<accession>A0ABP9NQL8</accession>
<dbReference type="InterPro" id="IPR036465">
    <property type="entry name" value="vWFA_dom_sf"/>
</dbReference>
<dbReference type="Proteomes" id="UP001500804">
    <property type="component" value="Unassembled WGS sequence"/>
</dbReference>
<evidence type="ECO:0000313" key="4">
    <source>
        <dbReference type="Proteomes" id="UP001500804"/>
    </source>
</evidence>
<evidence type="ECO:0000259" key="2">
    <source>
        <dbReference type="SMART" id="SM00382"/>
    </source>
</evidence>
<dbReference type="InterPro" id="IPR003593">
    <property type="entry name" value="AAA+_ATPase"/>
</dbReference>
<sequence>MASSSIERSAGGANISTEVAPVGLRREREVLTVALATGRHVVIEGPPGTGKSTLLRSIARKNGRAVVFVEGNAELTPARLVGQFDPAQVLAEGYHPASFVDGPLLTAMRGSADARSGQPPRGGLLYLEELNRVPEETLNVLITVLAEGEIAVPRLGAVRAGPEFRLIAAMNPFDAIGTARVSQAIADRMCRVVLGYQDEQAERAITNAVTGLNGQVVELAVGMARATRTHRDVRMGSSVRGAIDMALVLTGLAELRGEAEPERETGRDAAYAALSGRIRVADGVDRTPESVIDELLDVLWPTDADEPPDGRGKAEGPPAAPAGFRPRSRAGRDRAGRTQGRAQLAAQHAAFADVSPEVGALDAVAVDALLARDPESAAAMLADLAVATDEGLRAAARQLAGRVFLRLGRVGPARARGTRRLAPVPRGDGDLDLDRTLDAWEPGPTRRPRAEDVVTRGWTASRRAVALAVDVSGSMQGQAVALAAVAAAGVVLAAGDGLVPAVVAFGSGVRVLQAHGVRRPPEDLLSDLVALRGHGTTDLAAGLRDAAAQLAGAPVDHRLVVLLSDCIHTAGDDPAAALGGIDRLQVLVPLGGADAEAAAAALAARRGGRAQTVRRLAEVGPALTRVLAQ</sequence>
<dbReference type="Gene3D" id="3.40.50.410">
    <property type="entry name" value="von Willebrand factor, type A domain"/>
    <property type="match status" value="1"/>
</dbReference>
<dbReference type="EMBL" id="BAABJO010000024">
    <property type="protein sequence ID" value="GAA5131792.1"/>
    <property type="molecule type" value="Genomic_DNA"/>
</dbReference>
<dbReference type="RefSeq" id="WP_345608669.1">
    <property type="nucleotide sequence ID" value="NZ_BAABJO010000024.1"/>
</dbReference>